<sequence>MRALGVITGLAAFALAGLAAWTMHRAKTAIEPWKPSTNLVTTGIFGRTRNPIYVGLLLLLAGFGLWFGSPGIALMWLVAASVLHVGVVRREERYLQTIFGQEFRDYTARVRRWL</sequence>
<feature type="transmembrane region" description="Helical" evidence="5">
    <location>
        <begin position="52"/>
        <end position="83"/>
    </location>
</feature>
<keyword evidence="2 5" id="KW-0812">Transmembrane</keyword>
<dbReference type="PANTHER" id="PTHR12714:SF11">
    <property type="entry name" value="PROTEIN C-TERMINAL S-ISOPRENYLCYSTEINE CARBOXYL O-METHYLTRANSFERASE"/>
    <property type="match status" value="1"/>
</dbReference>
<dbReference type="RefSeq" id="WP_255330827.1">
    <property type="nucleotide sequence ID" value="NZ_JAKZEU010000006.1"/>
</dbReference>
<accession>A0ABT1MU01</accession>
<evidence type="ECO:0000256" key="2">
    <source>
        <dbReference type="ARBA" id="ARBA00022692"/>
    </source>
</evidence>
<comment type="caution">
    <text evidence="6">The sequence shown here is derived from an EMBL/GenBank/DDBJ whole genome shotgun (WGS) entry which is preliminary data.</text>
</comment>
<dbReference type="EMBL" id="JAKZEU010000006">
    <property type="protein sequence ID" value="MCQ0971819.1"/>
    <property type="molecule type" value="Genomic_DNA"/>
</dbReference>
<evidence type="ECO:0000256" key="5">
    <source>
        <dbReference type="SAM" id="Phobius"/>
    </source>
</evidence>
<proteinExistence type="predicted"/>
<gene>
    <name evidence="6" type="ORF">MLD63_15460</name>
</gene>
<dbReference type="PANTHER" id="PTHR12714">
    <property type="entry name" value="PROTEIN-S ISOPRENYLCYSTEINE O-METHYLTRANSFERASE"/>
    <property type="match status" value="1"/>
</dbReference>
<dbReference type="Gene3D" id="1.20.120.1630">
    <property type="match status" value="1"/>
</dbReference>
<comment type="subcellular location">
    <subcellularLocation>
        <location evidence="1">Endomembrane system</location>
        <topology evidence="1">Multi-pass membrane protein</topology>
    </subcellularLocation>
</comment>
<keyword evidence="3 5" id="KW-1133">Transmembrane helix</keyword>
<evidence type="ECO:0000256" key="1">
    <source>
        <dbReference type="ARBA" id="ARBA00004127"/>
    </source>
</evidence>
<reference evidence="6 7" key="1">
    <citation type="submission" date="2022-03" db="EMBL/GenBank/DDBJ databases">
        <authorList>
            <person name="He Y."/>
        </authorList>
    </citation>
    <scope>NUCLEOTIDE SEQUENCE [LARGE SCALE GENOMIC DNA]</scope>
    <source>
        <strain evidence="6 7">TK19116</strain>
    </source>
</reference>
<dbReference type="InterPro" id="IPR007318">
    <property type="entry name" value="Phopholipid_MeTrfase"/>
</dbReference>
<evidence type="ECO:0000313" key="7">
    <source>
        <dbReference type="Proteomes" id="UP001203945"/>
    </source>
</evidence>
<dbReference type="Pfam" id="PF04191">
    <property type="entry name" value="PEMT"/>
    <property type="match status" value="1"/>
</dbReference>
<evidence type="ECO:0000256" key="4">
    <source>
        <dbReference type="ARBA" id="ARBA00023136"/>
    </source>
</evidence>
<keyword evidence="7" id="KW-1185">Reference proteome</keyword>
<dbReference type="Proteomes" id="UP001203945">
    <property type="component" value="Unassembled WGS sequence"/>
</dbReference>
<keyword evidence="4 5" id="KW-0472">Membrane</keyword>
<organism evidence="6 7">
    <name type="scientific">Paracoccus albicereus</name>
    <dbReference type="NCBI Taxonomy" id="2922394"/>
    <lineage>
        <taxon>Bacteria</taxon>
        <taxon>Pseudomonadati</taxon>
        <taxon>Pseudomonadota</taxon>
        <taxon>Alphaproteobacteria</taxon>
        <taxon>Rhodobacterales</taxon>
        <taxon>Paracoccaceae</taxon>
        <taxon>Paracoccus</taxon>
    </lineage>
</organism>
<evidence type="ECO:0000313" key="6">
    <source>
        <dbReference type="EMBL" id="MCQ0971819.1"/>
    </source>
</evidence>
<name>A0ABT1MU01_9RHOB</name>
<evidence type="ECO:0000256" key="3">
    <source>
        <dbReference type="ARBA" id="ARBA00022989"/>
    </source>
</evidence>
<protein>
    <submittedName>
        <fullName evidence="6">Isoprenylcysteine carboxylmethyltransferase family protein</fullName>
    </submittedName>
</protein>